<dbReference type="Proteomes" id="UP000182427">
    <property type="component" value="Chromosome I"/>
</dbReference>
<dbReference type="AlphaFoldDB" id="A0A1G7L409"/>
<proteinExistence type="predicted"/>
<gene>
    <name evidence="1" type="ORF">SAMN05444167_2416</name>
</gene>
<name>A0A1G7L409_9BACT</name>
<reference evidence="1 2" key="1">
    <citation type="submission" date="2016-10" db="EMBL/GenBank/DDBJ databases">
        <authorList>
            <person name="de Groot N.N."/>
        </authorList>
    </citation>
    <scope>NUCLEOTIDE SEQUENCE [LARGE SCALE GENOMIC DNA]</scope>
    <source>
        <strain evidence="1 2">GAS232</strain>
    </source>
</reference>
<evidence type="ECO:0000313" key="2">
    <source>
        <dbReference type="Proteomes" id="UP000182427"/>
    </source>
</evidence>
<dbReference type="InterPro" id="IPR007433">
    <property type="entry name" value="DUF481"/>
</dbReference>
<accession>A0A1G7L409</accession>
<keyword evidence="2" id="KW-1185">Reference proteome</keyword>
<dbReference type="EMBL" id="LT629690">
    <property type="protein sequence ID" value="SDF44121.1"/>
    <property type="molecule type" value="Genomic_DNA"/>
</dbReference>
<dbReference type="Pfam" id="PF04338">
    <property type="entry name" value="DUF481"/>
    <property type="match status" value="1"/>
</dbReference>
<organism evidence="1 2">
    <name type="scientific">Terriglobus roseus</name>
    <dbReference type="NCBI Taxonomy" id="392734"/>
    <lineage>
        <taxon>Bacteria</taxon>
        <taxon>Pseudomonadati</taxon>
        <taxon>Acidobacteriota</taxon>
        <taxon>Terriglobia</taxon>
        <taxon>Terriglobales</taxon>
        <taxon>Acidobacteriaceae</taxon>
        <taxon>Terriglobus</taxon>
    </lineage>
</organism>
<evidence type="ECO:0008006" key="3">
    <source>
        <dbReference type="Google" id="ProtNLM"/>
    </source>
</evidence>
<evidence type="ECO:0000313" key="1">
    <source>
        <dbReference type="EMBL" id="SDF44121.1"/>
    </source>
</evidence>
<protein>
    <recommendedName>
        <fullName evidence="3">DUF481 domain-containing protein</fullName>
    </recommendedName>
</protein>
<sequence length="331" mass="36796">MPSFAFASNRQKDDVITLKNGDIITCEIRSLEKGQLTVKQPNASSTVVLDWKSIATVRSKQLFVITDNNGKTFSGTMHQDAADSMLTVEGVTSISIPHGLVVNIQETDTRFFRSWRGDIDLGMSFAQSNSQKQVTLQGDLFSQTVKRVIGITASTQFTSQLETSNTRETDIKTEYFVQLRRTRWAEGGIANFLSSSAQKINLRTSLGAAIAMRPIISNKTDLTLIGGIAYTTENDSSAATSPRSNTVDSAFAVQYSTFRFDSTDFDTTVWVYPSISDGGRVRMTLNQDVYFKFYKDFYVRGSFYDNYDNRPVVSAPANNVGTSFTVGWSFR</sequence>